<dbReference type="EMBL" id="JAVFKY010000006">
    <property type="protein sequence ID" value="KAK5574967.1"/>
    <property type="molecule type" value="Genomic_DNA"/>
</dbReference>
<gene>
    <name evidence="2" type="ORF">RB653_010222</name>
</gene>
<evidence type="ECO:0000313" key="3">
    <source>
        <dbReference type="Proteomes" id="UP001344447"/>
    </source>
</evidence>
<name>A0AAN7TJR7_9MYCE</name>
<sequence length="287" mass="34443">MSKQDEKELNKLSTTSIVVVEKLENQVLITFELIKKKYKKELEVLNIENKGKTNEIKINISLKKNNKNLVYEENDKINEIERKISEMEIVIKEIKSRTKKQNSRIRRQDEKIKELNNNTELKNEEVSFLKKQMENILQNSNLKKIKVDDELGIKDIKILEECTIITGYFYLYAIYEYYLRNLLLDDINSIYNKNIDWEIFKNNYEKDTIAIKCAKGIDLNLIKELFQNRNQIVINIIDKENIIKTINQFKRIYNILQNNDQDFKKHRKSLLRICRQITNDEEFSFDF</sequence>
<dbReference type="Proteomes" id="UP001344447">
    <property type="component" value="Unassembled WGS sequence"/>
</dbReference>
<protein>
    <submittedName>
        <fullName evidence="2">Uncharacterized protein</fullName>
    </submittedName>
</protein>
<evidence type="ECO:0000256" key="1">
    <source>
        <dbReference type="SAM" id="Coils"/>
    </source>
</evidence>
<organism evidence="2 3">
    <name type="scientific">Dictyostelium firmibasis</name>
    <dbReference type="NCBI Taxonomy" id="79012"/>
    <lineage>
        <taxon>Eukaryota</taxon>
        <taxon>Amoebozoa</taxon>
        <taxon>Evosea</taxon>
        <taxon>Eumycetozoa</taxon>
        <taxon>Dictyostelia</taxon>
        <taxon>Dictyosteliales</taxon>
        <taxon>Dictyosteliaceae</taxon>
        <taxon>Dictyostelium</taxon>
    </lineage>
</organism>
<keyword evidence="1" id="KW-0175">Coiled coil</keyword>
<proteinExistence type="predicted"/>
<evidence type="ECO:0000313" key="2">
    <source>
        <dbReference type="EMBL" id="KAK5574967.1"/>
    </source>
</evidence>
<accession>A0AAN7TJR7</accession>
<reference evidence="2 3" key="1">
    <citation type="submission" date="2023-11" db="EMBL/GenBank/DDBJ databases">
        <title>Dfirmibasis_genome.</title>
        <authorList>
            <person name="Edelbroek B."/>
            <person name="Kjellin J."/>
            <person name="Jerlstrom-Hultqvist J."/>
            <person name="Soderbom F."/>
        </authorList>
    </citation>
    <scope>NUCLEOTIDE SEQUENCE [LARGE SCALE GENOMIC DNA]</scope>
    <source>
        <strain evidence="2 3">TNS-C-14</strain>
    </source>
</reference>
<comment type="caution">
    <text evidence="2">The sequence shown here is derived from an EMBL/GenBank/DDBJ whole genome shotgun (WGS) entry which is preliminary data.</text>
</comment>
<keyword evidence="3" id="KW-1185">Reference proteome</keyword>
<feature type="coiled-coil region" evidence="1">
    <location>
        <begin position="35"/>
        <end position="132"/>
    </location>
</feature>
<dbReference type="AlphaFoldDB" id="A0AAN7TJR7"/>